<dbReference type="AlphaFoldDB" id="A0A381QPG4"/>
<gene>
    <name evidence="1" type="ORF">METZ01_LOCUS34130</name>
</gene>
<organism evidence="1">
    <name type="scientific">marine metagenome</name>
    <dbReference type="NCBI Taxonomy" id="408172"/>
    <lineage>
        <taxon>unclassified sequences</taxon>
        <taxon>metagenomes</taxon>
        <taxon>ecological metagenomes</taxon>
    </lineage>
</organism>
<dbReference type="EMBL" id="UINC01001460">
    <property type="protein sequence ID" value="SUZ81276.1"/>
    <property type="molecule type" value="Genomic_DNA"/>
</dbReference>
<reference evidence="1" key="1">
    <citation type="submission" date="2018-05" db="EMBL/GenBank/DDBJ databases">
        <authorList>
            <person name="Lanie J.A."/>
            <person name="Ng W.-L."/>
            <person name="Kazmierczak K.M."/>
            <person name="Andrzejewski T.M."/>
            <person name="Davidsen T.M."/>
            <person name="Wayne K.J."/>
            <person name="Tettelin H."/>
            <person name="Glass J.I."/>
            <person name="Rusch D."/>
            <person name="Podicherti R."/>
            <person name="Tsui H.-C.T."/>
            <person name="Winkler M.E."/>
        </authorList>
    </citation>
    <scope>NUCLEOTIDE SEQUENCE</scope>
</reference>
<proteinExistence type="predicted"/>
<name>A0A381QPG4_9ZZZZ</name>
<accession>A0A381QPG4</accession>
<sequence length="53" mass="5863">MFAPGSASNAEKVESRVAISALRSRKDGGKMWQWVSITKAESVRSQWSSNGYE</sequence>
<evidence type="ECO:0000313" key="1">
    <source>
        <dbReference type="EMBL" id="SUZ81276.1"/>
    </source>
</evidence>
<protein>
    <submittedName>
        <fullName evidence="1">Uncharacterized protein</fullName>
    </submittedName>
</protein>